<proteinExistence type="predicted"/>
<sequence>MIQPGKSIRTFVGAKDFGESCRFYEILEFELRHHGKGFAYVSISPGIGFYLQEYYEKEWCENSMVFLEVDDLEAYFDKVTALDLPGKFHGVKVMPIKQQVWGAEFFIIDPAGVLWHIGTFRSDNQA</sequence>
<dbReference type="Gene3D" id="3.10.180.10">
    <property type="entry name" value="2,3-Dihydroxybiphenyl 1,2-Dioxygenase, domain 1"/>
    <property type="match status" value="1"/>
</dbReference>
<dbReference type="EMBL" id="JAFKCW010000004">
    <property type="protein sequence ID" value="MBN7802524.1"/>
    <property type="molecule type" value="Genomic_DNA"/>
</dbReference>
<protein>
    <submittedName>
        <fullName evidence="1">Glyoxalase</fullName>
    </submittedName>
</protein>
<gene>
    <name evidence="1" type="ORF">J0A67_16740</name>
</gene>
<dbReference type="Proteomes" id="UP000664698">
    <property type="component" value="Unassembled WGS sequence"/>
</dbReference>
<name>A0ABS3BTB3_9BACT</name>
<evidence type="ECO:0000313" key="2">
    <source>
        <dbReference type="Proteomes" id="UP000664698"/>
    </source>
</evidence>
<dbReference type="InterPro" id="IPR029068">
    <property type="entry name" value="Glyas_Bleomycin-R_OHBP_Dase"/>
</dbReference>
<evidence type="ECO:0000313" key="1">
    <source>
        <dbReference type="EMBL" id="MBN7802524.1"/>
    </source>
</evidence>
<comment type="caution">
    <text evidence="1">The sequence shown here is derived from an EMBL/GenBank/DDBJ whole genome shotgun (WGS) entry which is preliminary data.</text>
</comment>
<dbReference type="SUPFAM" id="SSF54593">
    <property type="entry name" value="Glyoxalase/Bleomycin resistance protein/Dihydroxybiphenyl dioxygenase"/>
    <property type="match status" value="1"/>
</dbReference>
<reference evidence="1 2" key="1">
    <citation type="submission" date="2021-03" db="EMBL/GenBank/DDBJ databases">
        <title>novel species isolated from a fishpond in China.</title>
        <authorList>
            <person name="Lu H."/>
            <person name="Cai Z."/>
        </authorList>
    </citation>
    <scope>NUCLEOTIDE SEQUENCE [LARGE SCALE GENOMIC DNA]</scope>
    <source>
        <strain evidence="1 2">JCM 31546</strain>
    </source>
</reference>
<keyword evidence="2" id="KW-1185">Reference proteome</keyword>
<accession>A0ABS3BTB3</accession>
<dbReference type="RefSeq" id="WP_206570541.1">
    <property type="nucleotide sequence ID" value="NZ_JAFKCW010000004.1"/>
</dbReference>
<organism evidence="1 2">
    <name type="scientific">Algoriphagus aestuariicola</name>
    <dbReference type="NCBI Taxonomy" id="1852016"/>
    <lineage>
        <taxon>Bacteria</taxon>
        <taxon>Pseudomonadati</taxon>
        <taxon>Bacteroidota</taxon>
        <taxon>Cytophagia</taxon>
        <taxon>Cytophagales</taxon>
        <taxon>Cyclobacteriaceae</taxon>
        <taxon>Algoriphagus</taxon>
    </lineage>
</organism>